<dbReference type="SMART" id="SM00487">
    <property type="entry name" value="DEXDc"/>
    <property type="match status" value="1"/>
</dbReference>
<gene>
    <name evidence="15" type="primary">ddx31</name>
</gene>
<evidence type="ECO:0000259" key="13">
    <source>
        <dbReference type="PROSITE" id="PS51195"/>
    </source>
</evidence>
<evidence type="ECO:0000256" key="8">
    <source>
        <dbReference type="RuleBase" id="RU000492"/>
    </source>
</evidence>
<proteinExistence type="inferred from homology"/>
<keyword evidence="2 8" id="KW-0378">Hydrolase</keyword>
<dbReference type="Pfam" id="PF13959">
    <property type="entry name" value="CTE_SPB4"/>
    <property type="match status" value="1"/>
</dbReference>
<evidence type="ECO:0000256" key="3">
    <source>
        <dbReference type="ARBA" id="ARBA00022806"/>
    </source>
</evidence>
<keyword evidence="3 8" id="KW-0347">Helicase</keyword>
<dbReference type="GO" id="GO:0016787">
    <property type="term" value="F:hydrolase activity"/>
    <property type="evidence" value="ECO:0007669"/>
    <property type="project" value="UniProtKB-KW"/>
</dbReference>
<evidence type="ECO:0000256" key="5">
    <source>
        <dbReference type="ARBA" id="ARBA00022884"/>
    </source>
</evidence>
<feature type="compositionally biased region" description="Low complexity" evidence="10">
    <location>
        <begin position="110"/>
        <end position="119"/>
    </location>
</feature>
<dbReference type="InterPro" id="IPR027417">
    <property type="entry name" value="P-loop_NTPase"/>
</dbReference>
<dbReference type="PROSITE" id="PS00039">
    <property type="entry name" value="DEAD_ATP_HELICASE"/>
    <property type="match status" value="1"/>
</dbReference>
<feature type="domain" description="Helicase ATP-binding" evidence="11">
    <location>
        <begin position="216"/>
        <end position="397"/>
    </location>
</feature>
<dbReference type="EC" id="3.6.4.13" evidence="9"/>
<name>A0A8U0QMU8_SALNM</name>
<dbReference type="InterPro" id="IPR001650">
    <property type="entry name" value="Helicase_C-like"/>
</dbReference>
<dbReference type="RefSeq" id="XP_038845407.1">
    <property type="nucleotide sequence ID" value="XM_038989479.1"/>
</dbReference>
<dbReference type="InterPro" id="IPR014014">
    <property type="entry name" value="RNA_helicase_DEAD_Q_motif"/>
</dbReference>
<dbReference type="SUPFAM" id="SSF52540">
    <property type="entry name" value="P-loop containing nucleoside triphosphate hydrolases"/>
    <property type="match status" value="1"/>
</dbReference>
<protein>
    <recommendedName>
        <fullName evidence="9">ATP-dependent RNA helicase</fullName>
        <ecNumber evidence="9">3.6.4.13</ecNumber>
    </recommendedName>
</protein>
<evidence type="ECO:0000256" key="9">
    <source>
        <dbReference type="RuleBase" id="RU365068"/>
    </source>
</evidence>
<dbReference type="InterPro" id="IPR014001">
    <property type="entry name" value="Helicase_ATP-bd"/>
</dbReference>
<dbReference type="GeneID" id="120044804"/>
<comment type="domain">
    <text evidence="9">The Q motif is unique to and characteristic of the DEAD box family of RNA helicases and controls ATP binding and hydrolysis.</text>
</comment>
<comment type="function">
    <text evidence="9">RNA helicase.</text>
</comment>
<dbReference type="Pfam" id="PF00271">
    <property type="entry name" value="Helicase_C"/>
    <property type="match status" value="1"/>
</dbReference>
<feature type="region of interest" description="Disordered" evidence="10">
    <location>
        <begin position="39"/>
        <end position="146"/>
    </location>
</feature>
<dbReference type="InterPro" id="IPR025313">
    <property type="entry name" value="SPB4-like_CTE"/>
</dbReference>
<dbReference type="CDD" id="cd18787">
    <property type="entry name" value="SF2_C_DEAD"/>
    <property type="match status" value="1"/>
</dbReference>
<dbReference type="Proteomes" id="UP000808372">
    <property type="component" value="Chromosome 1"/>
</dbReference>
<dbReference type="GO" id="GO:0003724">
    <property type="term" value="F:RNA helicase activity"/>
    <property type="evidence" value="ECO:0007669"/>
    <property type="project" value="UniProtKB-EC"/>
</dbReference>
<dbReference type="KEGG" id="snh:120044804"/>
<dbReference type="PROSITE" id="PS51195">
    <property type="entry name" value="Q_MOTIF"/>
    <property type="match status" value="1"/>
</dbReference>
<feature type="domain" description="Helicase C-terminal" evidence="12">
    <location>
        <begin position="428"/>
        <end position="599"/>
    </location>
</feature>
<dbReference type="SMART" id="SM00490">
    <property type="entry name" value="HELICc"/>
    <property type="match status" value="1"/>
</dbReference>
<evidence type="ECO:0000259" key="12">
    <source>
        <dbReference type="PROSITE" id="PS51194"/>
    </source>
</evidence>
<dbReference type="PANTHER" id="PTHR24031">
    <property type="entry name" value="RNA HELICASE"/>
    <property type="match status" value="1"/>
</dbReference>
<dbReference type="CTD" id="64794"/>
<reference evidence="15" key="1">
    <citation type="submission" date="2025-08" db="UniProtKB">
        <authorList>
            <consortium name="RefSeq"/>
        </authorList>
    </citation>
    <scope>IDENTIFICATION</scope>
    <source>
        <tissue evidence="15">White muscle</tissue>
    </source>
</reference>
<dbReference type="PROSITE" id="PS51192">
    <property type="entry name" value="HELICASE_ATP_BIND_1"/>
    <property type="match status" value="1"/>
</dbReference>
<keyword evidence="14" id="KW-1185">Reference proteome</keyword>
<dbReference type="Gene3D" id="3.40.50.300">
    <property type="entry name" value="P-loop containing nucleotide triphosphate hydrolases"/>
    <property type="match status" value="2"/>
</dbReference>
<comment type="catalytic activity">
    <reaction evidence="9">
        <text>ATP + H2O = ADP + phosphate + H(+)</text>
        <dbReference type="Rhea" id="RHEA:13065"/>
        <dbReference type="ChEBI" id="CHEBI:15377"/>
        <dbReference type="ChEBI" id="CHEBI:15378"/>
        <dbReference type="ChEBI" id="CHEBI:30616"/>
        <dbReference type="ChEBI" id="CHEBI:43474"/>
        <dbReference type="ChEBI" id="CHEBI:456216"/>
        <dbReference type="EC" id="3.6.4.13"/>
    </reaction>
</comment>
<dbReference type="SMART" id="SM01178">
    <property type="entry name" value="DUF4217"/>
    <property type="match status" value="1"/>
</dbReference>
<dbReference type="AlphaFoldDB" id="A0A8U0QMU8"/>
<organism evidence="14 15">
    <name type="scientific">Salvelinus namaycush</name>
    <name type="common">Lake trout</name>
    <name type="synonym">Salmo namaycush</name>
    <dbReference type="NCBI Taxonomy" id="8040"/>
    <lineage>
        <taxon>Eukaryota</taxon>
        <taxon>Metazoa</taxon>
        <taxon>Chordata</taxon>
        <taxon>Craniata</taxon>
        <taxon>Vertebrata</taxon>
        <taxon>Euteleostomi</taxon>
        <taxon>Actinopterygii</taxon>
        <taxon>Neopterygii</taxon>
        <taxon>Teleostei</taxon>
        <taxon>Protacanthopterygii</taxon>
        <taxon>Salmoniformes</taxon>
        <taxon>Salmonidae</taxon>
        <taxon>Salmoninae</taxon>
        <taxon>Salvelinus</taxon>
    </lineage>
</organism>
<evidence type="ECO:0000256" key="1">
    <source>
        <dbReference type="ARBA" id="ARBA00022741"/>
    </source>
</evidence>
<keyword evidence="4 8" id="KW-0067">ATP-binding</keyword>
<dbReference type="Pfam" id="PF00270">
    <property type="entry name" value="DEAD"/>
    <property type="match status" value="1"/>
</dbReference>
<feature type="domain" description="DEAD-box RNA helicase Q" evidence="13">
    <location>
        <begin position="184"/>
        <end position="213"/>
    </location>
</feature>
<dbReference type="PROSITE" id="PS51194">
    <property type="entry name" value="HELICASE_CTER"/>
    <property type="match status" value="1"/>
</dbReference>
<sequence length="764" mass="84530">MLDRKTTKTFFLDLLDVYRSLPVTMAEDTLMLNFSSDSAPAFHSKSYRRPTSQEKWALKKAQKRKYSGIQEGLPNKQGFNGPKTKDQQPPEDKEEEDVPTHKSPVRKPAPKVAAKALSPETPKPAQRFKAQPKMTPKSKHVGEHKGGEDSVFIKTSSLFRNNPDIPEVHRPAVTQLKEKVFTSDSFAELDLHPHLVATLTKVLNVTTMTSVQKETIPVLLSGQDAVVRSQTGSGKTLAYGIPLVQSLQAVEPKIKRGDGPLAVIVVPTRELAQQSFQIFQKLLKPFTWIVPGVLMGGEKRKAEKARLRKGINILITTPGRLVDHIKNTLSIAFSAVRWLILDEADRILDLGFEKDLTVILNSLNATGPPRQNVLLSATLTDGLSRLAGISMKEPVSIQVGENSEGINDLTPDPTTAQGKSDRFAVPERLQQHMVVVPSKLRLVCLAAFILSKCKFEKGHKIIVFVSSCEAVEFLLILFNAVLSGPKAKQQPPLSFFRLHGNMKQEERTDVFQEFSLCKTGILLCTDVAARGLDMPQVTWIVQYNPPTTPAEYVHRVGRTARIGAKGSSLLFLTPAEMSYVTSLANHNISLSEMKMELILSTLMLDDRFKVRGKYDGKKSSGALEQEVQERATVLQTEFENVVHNDNDSVQAAKRALQSFLRAYTAYPSNMKHIFHIKALHLGHAAKSFGLRDAPQGLVTAAAKGSNKDKGQAKNKRPLKKFSAEERVASLTRSEYASGIDGESAAKKKKNKKKSQANGEEDRVE</sequence>
<keyword evidence="1 8" id="KW-0547">Nucleotide-binding</keyword>
<evidence type="ECO:0000313" key="15">
    <source>
        <dbReference type="RefSeq" id="XP_038845407.1"/>
    </source>
</evidence>
<evidence type="ECO:0000256" key="4">
    <source>
        <dbReference type="ARBA" id="ARBA00022840"/>
    </source>
</evidence>
<dbReference type="GO" id="GO:0005634">
    <property type="term" value="C:nucleus"/>
    <property type="evidence" value="ECO:0007669"/>
    <property type="project" value="UniProtKB-ARBA"/>
</dbReference>
<dbReference type="FunFam" id="3.40.50.300:FF:001399">
    <property type="entry name" value="RNA helicase"/>
    <property type="match status" value="1"/>
</dbReference>
<feature type="short sequence motif" description="Q motif" evidence="7">
    <location>
        <begin position="184"/>
        <end position="213"/>
    </location>
</feature>
<dbReference type="GO" id="GO:0003723">
    <property type="term" value="F:RNA binding"/>
    <property type="evidence" value="ECO:0007669"/>
    <property type="project" value="UniProtKB-UniRule"/>
</dbReference>
<feature type="region of interest" description="Disordered" evidence="10">
    <location>
        <begin position="701"/>
        <end position="764"/>
    </location>
</feature>
<evidence type="ECO:0000256" key="7">
    <source>
        <dbReference type="PROSITE-ProRule" id="PRU00552"/>
    </source>
</evidence>
<keyword evidence="5 9" id="KW-0694">RNA-binding</keyword>
<evidence type="ECO:0000313" key="14">
    <source>
        <dbReference type="Proteomes" id="UP000808372"/>
    </source>
</evidence>
<comment type="similarity">
    <text evidence="6">Belongs to the DEAD box helicase family. DDX31/DBP7 subfamily.</text>
</comment>
<evidence type="ECO:0000256" key="6">
    <source>
        <dbReference type="ARBA" id="ARBA00037933"/>
    </source>
</evidence>
<evidence type="ECO:0000256" key="10">
    <source>
        <dbReference type="SAM" id="MobiDB-lite"/>
    </source>
</evidence>
<evidence type="ECO:0000259" key="11">
    <source>
        <dbReference type="PROSITE" id="PS51192"/>
    </source>
</evidence>
<dbReference type="CDD" id="cd17949">
    <property type="entry name" value="DEADc_DDX31"/>
    <property type="match status" value="1"/>
</dbReference>
<dbReference type="GO" id="GO:0005524">
    <property type="term" value="F:ATP binding"/>
    <property type="evidence" value="ECO:0007669"/>
    <property type="project" value="UniProtKB-UniRule"/>
</dbReference>
<dbReference type="InterPro" id="IPR000629">
    <property type="entry name" value="RNA-helicase_DEAD-box_CS"/>
</dbReference>
<accession>A0A8U0QMU8</accession>
<evidence type="ECO:0000256" key="2">
    <source>
        <dbReference type="ARBA" id="ARBA00022801"/>
    </source>
</evidence>
<dbReference type="InterPro" id="IPR011545">
    <property type="entry name" value="DEAD/DEAH_box_helicase_dom"/>
</dbReference>